<accession>A0A3M7R008</accession>
<dbReference type="OrthoDB" id="1607513at2759"/>
<protein>
    <submittedName>
        <fullName evidence="1">Zinc finger BED domain-containing 1-like</fullName>
    </submittedName>
</protein>
<evidence type="ECO:0000313" key="1">
    <source>
        <dbReference type="EMBL" id="RNA16694.1"/>
    </source>
</evidence>
<evidence type="ECO:0000313" key="2">
    <source>
        <dbReference type="Proteomes" id="UP000276133"/>
    </source>
</evidence>
<name>A0A3M7R008_BRAPC</name>
<sequence>MGKKWLPILLFERLSGKMIRHLERKHNISIKKNTENQEENDPIFLLLMFIITASLPFRCTDCWASVQNFSYIGVTAHFLDENFKLTITTDNVNSMIRMSELLNINRIPCIAHI</sequence>
<organism evidence="1 2">
    <name type="scientific">Brachionus plicatilis</name>
    <name type="common">Marine rotifer</name>
    <name type="synonym">Brachionus muelleri</name>
    <dbReference type="NCBI Taxonomy" id="10195"/>
    <lineage>
        <taxon>Eukaryota</taxon>
        <taxon>Metazoa</taxon>
        <taxon>Spiralia</taxon>
        <taxon>Gnathifera</taxon>
        <taxon>Rotifera</taxon>
        <taxon>Eurotatoria</taxon>
        <taxon>Monogononta</taxon>
        <taxon>Pseudotrocha</taxon>
        <taxon>Ploima</taxon>
        <taxon>Brachionidae</taxon>
        <taxon>Brachionus</taxon>
    </lineage>
</organism>
<proteinExistence type="predicted"/>
<dbReference type="AlphaFoldDB" id="A0A3M7R008"/>
<gene>
    <name evidence="1" type="ORF">BpHYR1_051612</name>
</gene>
<reference evidence="1 2" key="1">
    <citation type="journal article" date="2018" name="Sci. Rep.">
        <title>Genomic signatures of local adaptation to the degree of environmental predictability in rotifers.</title>
        <authorList>
            <person name="Franch-Gras L."/>
            <person name="Hahn C."/>
            <person name="Garcia-Roger E.M."/>
            <person name="Carmona M.J."/>
            <person name="Serra M."/>
            <person name="Gomez A."/>
        </authorList>
    </citation>
    <scope>NUCLEOTIDE SEQUENCE [LARGE SCALE GENOMIC DNA]</scope>
    <source>
        <strain evidence="1">HYR1</strain>
    </source>
</reference>
<comment type="caution">
    <text evidence="1">The sequence shown here is derived from an EMBL/GenBank/DDBJ whole genome shotgun (WGS) entry which is preliminary data.</text>
</comment>
<keyword evidence="2" id="KW-1185">Reference proteome</keyword>
<dbReference type="EMBL" id="REGN01004651">
    <property type="protein sequence ID" value="RNA16694.1"/>
    <property type="molecule type" value="Genomic_DNA"/>
</dbReference>
<dbReference type="Proteomes" id="UP000276133">
    <property type="component" value="Unassembled WGS sequence"/>
</dbReference>